<evidence type="ECO:0000256" key="1">
    <source>
        <dbReference type="SAM" id="MobiDB-lite"/>
    </source>
</evidence>
<organism evidence="2 3">
    <name type="scientific">Coptotermes formosanus</name>
    <name type="common">Formosan subterranean termite</name>
    <dbReference type="NCBI Taxonomy" id="36987"/>
    <lineage>
        <taxon>Eukaryota</taxon>
        <taxon>Metazoa</taxon>
        <taxon>Ecdysozoa</taxon>
        <taxon>Arthropoda</taxon>
        <taxon>Hexapoda</taxon>
        <taxon>Insecta</taxon>
        <taxon>Pterygota</taxon>
        <taxon>Neoptera</taxon>
        <taxon>Polyneoptera</taxon>
        <taxon>Dictyoptera</taxon>
        <taxon>Blattodea</taxon>
        <taxon>Blattoidea</taxon>
        <taxon>Termitoidae</taxon>
        <taxon>Rhinotermitidae</taxon>
        <taxon>Coptotermes</taxon>
    </lineage>
</organism>
<proteinExistence type="predicted"/>
<sequence length="140" mass="16091">MNEFLKCNKFFEIDTICFCSRAKISSEEMRDNPPSSSTSKLSTPQPVIRQRKKPHMLPPLEQRRNSVDCRAEVGSPTPQWRRPSLEEQLILEEPPVDGRPVIRVTRCPDVTNPLPVAPTIQIASRYTPLEPIRRRNSQQT</sequence>
<dbReference type="InParanoid" id="A0A6L2QC67"/>
<feature type="compositionally biased region" description="Low complexity" evidence="1">
    <location>
        <begin position="33"/>
        <end position="46"/>
    </location>
</feature>
<dbReference type="OrthoDB" id="8191708at2759"/>
<gene>
    <name evidence="2" type="ORF">Cfor_06026</name>
</gene>
<dbReference type="EMBL" id="BLKM01002586">
    <property type="protein sequence ID" value="GFG40748.1"/>
    <property type="molecule type" value="Genomic_DNA"/>
</dbReference>
<reference evidence="3" key="1">
    <citation type="submission" date="2020-01" db="EMBL/GenBank/DDBJ databases">
        <title>Draft genome sequence of the Termite Coptotermes fromosanus.</title>
        <authorList>
            <person name="Itakura S."/>
            <person name="Yosikawa Y."/>
            <person name="Umezawa K."/>
        </authorList>
    </citation>
    <scope>NUCLEOTIDE SEQUENCE [LARGE SCALE GENOMIC DNA]</scope>
</reference>
<accession>A0A6L2QC67</accession>
<feature type="compositionally biased region" description="Basic and acidic residues" evidence="1">
    <location>
        <begin position="61"/>
        <end position="71"/>
    </location>
</feature>
<evidence type="ECO:0000313" key="2">
    <source>
        <dbReference type="EMBL" id="GFG40748.1"/>
    </source>
</evidence>
<name>A0A6L2QC67_COPFO</name>
<keyword evidence="3" id="KW-1185">Reference proteome</keyword>
<protein>
    <submittedName>
        <fullName evidence="2">Uncharacterized protein</fullName>
    </submittedName>
</protein>
<comment type="caution">
    <text evidence="2">The sequence shown here is derived from an EMBL/GenBank/DDBJ whole genome shotgun (WGS) entry which is preliminary data.</text>
</comment>
<dbReference type="Proteomes" id="UP000502823">
    <property type="component" value="Unassembled WGS sequence"/>
</dbReference>
<dbReference type="AlphaFoldDB" id="A0A6L2QC67"/>
<feature type="region of interest" description="Disordered" evidence="1">
    <location>
        <begin position="27"/>
        <end position="85"/>
    </location>
</feature>
<evidence type="ECO:0000313" key="3">
    <source>
        <dbReference type="Proteomes" id="UP000502823"/>
    </source>
</evidence>